<keyword evidence="2" id="KW-1185">Reference proteome</keyword>
<dbReference type="EMBL" id="NHNT01000013">
    <property type="protein sequence ID" value="OUZ37743.1"/>
    <property type="molecule type" value="Genomic_DNA"/>
</dbReference>
<comment type="caution">
    <text evidence="1">The sequence shown here is derived from an EMBL/GenBank/DDBJ whole genome shotgun (WGS) entry which is preliminary data.</text>
</comment>
<organism evidence="1 2">
    <name type="scientific">Solibacillus kalamii</name>
    <dbReference type="NCBI Taxonomy" id="1748298"/>
    <lineage>
        <taxon>Bacteria</taxon>
        <taxon>Bacillati</taxon>
        <taxon>Bacillota</taxon>
        <taxon>Bacilli</taxon>
        <taxon>Bacillales</taxon>
        <taxon>Caryophanaceae</taxon>
        <taxon>Solibacillus</taxon>
    </lineage>
</organism>
<sequence length="75" mass="8550">MEFVLTPLFFYPKVVSSVLTLKQPLFLWLSGTNVDFINETLAFTECIGQGIIEISFRKTQFAAQSEIVSLLMWNS</sequence>
<protein>
    <submittedName>
        <fullName evidence="1">Uncharacterized protein</fullName>
    </submittedName>
</protein>
<gene>
    <name evidence="1" type="ORF">CBM15_16140</name>
</gene>
<evidence type="ECO:0000313" key="2">
    <source>
        <dbReference type="Proteomes" id="UP000196594"/>
    </source>
</evidence>
<evidence type="ECO:0000313" key="1">
    <source>
        <dbReference type="EMBL" id="OUZ37743.1"/>
    </source>
</evidence>
<accession>A0ABX3ZDG5</accession>
<proteinExistence type="predicted"/>
<dbReference type="Proteomes" id="UP000196594">
    <property type="component" value="Unassembled WGS sequence"/>
</dbReference>
<name>A0ABX3ZDG5_9BACL</name>
<reference evidence="1 2" key="1">
    <citation type="journal article" date="2017" name="Int. J. Syst. Evol. Microbiol.">
        <title>Solibacillus kalamii sp. nov., isolated from a high-efficiency particulate arrestance filter system used in the International Space Station.</title>
        <authorList>
            <person name="Checinska Sielaff A."/>
            <person name="Kumar R.M."/>
            <person name="Pal D."/>
            <person name="Mayilraj S."/>
            <person name="Venkateswaran K."/>
        </authorList>
    </citation>
    <scope>NUCLEOTIDE SEQUENCE [LARGE SCALE GENOMIC DNA]</scope>
    <source>
        <strain evidence="1 2">ISSFR-015</strain>
    </source>
</reference>